<dbReference type="EMBL" id="OUUZ01000013">
    <property type="protein sequence ID" value="SPQ24902.1"/>
    <property type="molecule type" value="Genomic_DNA"/>
</dbReference>
<dbReference type="PANTHER" id="PTHR43808">
    <property type="entry name" value="ACETYLORNITHINE DEACETYLASE"/>
    <property type="match status" value="1"/>
</dbReference>
<dbReference type="PANTHER" id="PTHR43808:SF30">
    <property type="entry name" value="ACETYLORNITHINE DEACETYLASE"/>
    <property type="match status" value="1"/>
</dbReference>
<dbReference type="CDD" id="cd05652">
    <property type="entry name" value="M20_ArgE_DapE-like_fungal"/>
    <property type="match status" value="1"/>
</dbReference>
<comment type="cofactor">
    <cofactor evidence="1">
        <name>Zn(2+)</name>
        <dbReference type="ChEBI" id="CHEBI:29105"/>
    </cofactor>
</comment>
<gene>
    <name evidence="9" type="ORF">TT172_LOCUS7321</name>
</gene>
<evidence type="ECO:0000313" key="9">
    <source>
        <dbReference type="EMBL" id="SPQ24902.1"/>
    </source>
</evidence>
<feature type="chain" id="PRO_5019405520" evidence="7">
    <location>
        <begin position="21"/>
        <end position="458"/>
    </location>
</feature>
<feature type="signal peptide" evidence="7">
    <location>
        <begin position="1"/>
        <end position="20"/>
    </location>
</feature>
<dbReference type="GO" id="GO:0046872">
    <property type="term" value="F:metal ion binding"/>
    <property type="evidence" value="ECO:0007669"/>
    <property type="project" value="UniProtKB-KW"/>
</dbReference>
<dbReference type="InterPro" id="IPR036264">
    <property type="entry name" value="Bact_exopeptidase_dim_dom"/>
</dbReference>
<name>A0A446BQY0_9PEZI</name>
<evidence type="ECO:0000256" key="5">
    <source>
        <dbReference type="ARBA" id="ARBA00022833"/>
    </source>
</evidence>
<keyword evidence="3" id="KW-0479">Metal-binding</keyword>
<proteinExistence type="inferred from homology"/>
<evidence type="ECO:0000259" key="8">
    <source>
        <dbReference type="Pfam" id="PF07687"/>
    </source>
</evidence>
<evidence type="ECO:0000256" key="1">
    <source>
        <dbReference type="ARBA" id="ARBA00001947"/>
    </source>
</evidence>
<dbReference type="InterPro" id="IPR001261">
    <property type="entry name" value="ArgE/DapE_CS"/>
</dbReference>
<protein>
    <submittedName>
        <fullName evidence="9">4925f1c0-cb9a-4876-8a09-9b045c0040f1</fullName>
    </submittedName>
</protein>
<sequence>MKPAKQALLLCSAVYGLISASSISDSPQHPLVHRPDTEAAATTTTTTPSNDGDAPPYRVPLLSLHRALVDVPSISGSEGAAALLLEKVLTDLNYTVELQRLPSPSSDNNPDSRERYNVLAWPGRDADRTLDDRVLVTSHIDVVPPYIPYAINHTAIPPHVPYNFTSIPATTLLSGRGTVDAKASLAAQIVATTALLAAGSIPRSAVVLLFVVGEETSGDGMKHFSASLANYTDRHPNHPDHDDPGSPRRPRLRAAVFGEPTENRLACGHKGILGATVRARGRAGHSGYPGTGKSATAALVRGLAALLDADLGASARFGRTTVNVGVLAGGVAANVIAEEASARVAVRVAVGNRTAGARVVEGRMRAVLREADAEALELEVRGGYGPVECDCDVEGFETMVANYGTDVPNLEGEQVNYLYGPGSILVAHGEDEGLLVRDLEEAVEGYKRLITHAVNASS</sequence>
<organism evidence="9 10">
    <name type="scientific">Thermothielavioides terrestris</name>
    <dbReference type="NCBI Taxonomy" id="2587410"/>
    <lineage>
        <taxon>Eukaryota</taxon>
        <taxon>Fungi</taxon>
        <taxon>Dikarya</taxon>
        <taxon>Ascomycota</taxon>
        <taxon>Pezizomycotina</taxon>
        <taxon>Sordariomycetes</taxon>
        <taxon>Sordariomycetidae</taxon>
        <taxon>Sordariales</taxon>
        <taxon>Chaetomiaceae</taxon>
        <taxon>Thermothielavioides</taxon>
    </lineage>
</organism>
<accession>A0A446BQY0</accession>
<feature type="domain" description="Peptidase M20 dimerisation" evidence="8">
    <location>
        <begin position="268"/>
        <end position="351"/>
    </location>
</feature>
<comment type="similarity">
    <text evidence="2">Belongs to the peptidase M20A family.</text>
</comment>
<dbReference type="Gene3D" id="3.30.70.360">
    <property type="match status" value="1"/>
</dbReference>
<dbReference type="SUPFAM" id="SSF55031">
    <property type="entry name" value="Bacterial exopeptidase dimerisation domain"/>
    <property type="match status" value="1"/>
</dbReference>
<dbReference type="InterPro" id="IPR011650">
    <property type="entry name" value="Peptidase_M20_dimer"/>
</dbReference>
<reference evidence="9 10" key="1">
    <citation type="submission" date="2018-04" db="EMBL/GenBank/DDBJ databases">
        <authorList>
            <person name="Huttner S."/>
            <person name="Dainat J."/>
        </authorList>
    </citation>
    <scope>NUCLEOTIDE SEQUENCE [LARGE SCALE GENOMIC DNA]</scope>
</reference>
<dbReference type="GO" id="GO:0016787">
    <property type="term" value="F:hydrolase activity"/>
    <property type="evidence" value="ECO:0007669"/>
    <property type="project" value="UniProtKB-KW"/>
</dbReference>
<dbReference type="Proteomes" id="UP000289323">
    <property type="component" value="Unassembled WGS sequence"/>
</dbReference>
<evidence type="ECO:0000256" key="2">
    <source>
        <dbReference type="ARBA" id="ARBA00006247"/>
    </source>
</evidence>
<dbReference type="PROSITE" id="PS00758">
    <property type="entry name" value="ARGE_DAPE_CPG2_1"/>
    <property type="match status" value="1"/>
</dbReference>
<dbReference type="InterPro" id="IPR002933">
    <property type="entry name" value="Peptidase_M20"/>
</dbReference>
<evidence type="ECO:0000256" key="6">
    <source>
        <dbReference type="SAM" id="MobiDB-lite"/>
    </source>
</evidence>
<dbReference type="Pfam" id="PF01546">
    <property type="entry name" value="Peptidase_M20"/>
    <property type="match status" value="1"/>
</dbReference>
<feature type="compositionally biased region" description="Basic and acidic residues" evidence="6">
    <location>
        <begin position="232"/>
        <end position="246"/>
    </location>
</feature>
<dbReference type="InterPro" id="IPR050072">
    <property type="entry name" value="Peptidase_M20A"/>
</dbReference>
<evidence type="ECO:0000256" key="4">
    <source>
        <dbReference type="ARBA" id="ARBA00022801"/>
    </source>
</evidence>
<dbReference type="PROSITE" id="PS00759">
    <property type="entry name" value="ARGE_DAPE_CPG2_2"/>
    <property type="match status" value="1"/>
</dbReference>
<dbReference type="SUPFAM" id="SSF53187">
    <property type="entry name" value="Zn-dependent exopeptidases"/>
    <property type="match status" value="1"/>
</dbReference>
<evidence type="ECO:0000256" key="7">
    <source>
        <dbReference type="SAM" id="SignalP"/>
    </source>
</evidence>
<dbReference type="Pfam" id="PF07687">
    <property type="entry name" value="M20_dimer"/>
    <property type="match status" value="1"/>
</dbReference>
<dbReference type="Gene3D" id="3.40.630.10">
    <property type="entry name" value="Zn peptidases"/>
    <property type="match status" value="1"/>
</dbReference>
<keyword evidence="7" id="KW-0732">Signal</keyword>
<keyword evidence="5" id="KW-0862">Zinc</keyword>
<evidence type="ECO:0000313" key="10">
    <source>
        <dbReference type="Proteomes" id="UP000289323"/>
    </source>
</evidence>
<evidence type="ECO:0000256" key="3">
    <source>
        <dbReference type="ARBA" id="ARBA00022723"/>
    </source>
</evidence>
<dbReference type="AlphaFoldDB" id="A0A446BQY0"/>
<keyword evidence="4" id="KW-0378">Hydrolase</keyword>
<feature type="region of interest" description="Disordered" evidence="6">
    <location>
        <begin position="230"/>
        <end position="250"/>
    </location>
</feature>